<dbReference type="EMBL" id="SDIL01000139">
    <property type="protein sequence ID" value="RXK35386.1"/>
    <property type="molecule type" value="Genomic_DNA"/>
</dbReference>
<evidence type="ECO:0000259" key="7">
    <source>
        <dbReference type="Pfam" id="PF17917"/>
    </source>
</evidence>
<keyword evidence="2" id="KW-0548">Nucleotidyltransferase</keyword>
<keyword evidence="9" id="KW-1185">Reference proteome</keyword>
<keyword evidence="5" id="KW-0378">Hydrolase</keyword>
<dbReference type="GO" id="GO:0004519">
    <property type="term" value="F:endonuclease activity"/>
    <property type="evidence" value="ECO:0007669"/>
    <property type="project" value="UniProtKB-KW"/>
</dbReference>
<evidence type="ECO:0000256" key="5">
    <source>
        <dbReference type="ARBA" id="ARBA00022801"/>
    </source>
</evidence>
<proteinExistence type="predicted"/>
<dbReference type="InParanoid" id="A0A4Q1BC67"/>
<keyword evidence="6" id="KW-0695">RNA-directed DNA polymerase</keyword>
<reference evidence="8 9" key="1">
    <citation type="submission" date="2016-06" db="EMBL/GenBank/DDBJ databases">
        <title>Evolution of pathogenesis and genome organization in the Tremellales.</title>
        <authorList>
            <person name="Cuomo C."/>
            <person name="Litvintseva A."/>
            <person name="Heitman J."/>
            <person name="Chen Y."/>
            <person name="Sun S."/>
            <person name="Springer D."/>
            <person name="Dromer F."/>
            <person name="Young S."/>
            <person name="Zeng Q."/>
            <person name="Chapman S."/>
            <person name="Gujja S."/>
            <person name="Saif S."/>
            <person name="Birren B."/>
        </authorList>
    </citation>
    <scope>NUCLEOTIDE SEQUENCE [LARGE SCALE GENOMIC DNA]</scope>
    <source>
        <strain evidence="8 9">ATCC 28783</strain>
    </source>
</reference>
<evidence type="ECO:0000256" key="6">
    <source>
        <dbReference type="ARBA" id="ARBA00022918"/>
    </source>
</evidence>
<organism evidence="8 9">
    <name type="scientific">Tremella mesenterica</name>
    <name type="common">Jelly fungus</name>
    <dbReference type="NCBI Taxonomy" id="5217"/>
    <lineage>
        <taxon>Eukaryota</taxon>
        <taxon>Fungi</taxon>
        <taxon>Dikarya</taxon>
        <taxon>Basidiomycota</taxon>
        <taxon>Agaricomycotina</taxon>
        <taxon>Tremellomycetes</taxon>
        <taxon>Tremellales</taxon>
        <taxon>Tremellaceae</taxon>
        <taxon>Tremella</taxon>
    </lineage>
</organism>
<dbReference type="InterPro" id="IPR043502">
    <property type="entry name" value="DNA/RNA_pol_sf"/>
</dbReference>
<evidence type="ECO:0000256" key="2">
    <source>
        <dbReference type="ARBA" id="ARBA00022695"/>
    </source>
</evidence>
<dbReference type="Proteomes" id="UP000289152">
    <property type="component" value="Unassembled WGS sequence"/>
</dbReference>
<dbReference type="GO" id="GO:0003964">
    <property type="term" value="F:RNA-directed DNA polymerase activity"/>
    <property type="evidence" value="ECO:0007669"/>
    <property type="project" value="UniProtKB-KW"/>
</dbReference>
<dbReference type="SUPFAM" id="SSF56672">
    <property type="entry name" value="DNA/RNA polymerases"/>
    <property type="match status" value="1"/>
</dbReference>
<dbReference type="VEuPathDB" id="FungiDB:TREMEDRAFT_26181"/>
<gene>
    <name evidence="8" type="ORF">M231_07357</name>
</gene>
<sequence>MTLSIGPSKPGCRSRIPHHIGEGIILRVLFTLKWITPVPHKDFAPENVSFFGWGFIIPQVNKLKQEHPVAFESEAFQAAPLNHTVGKKELLAIVDAFRRRRHLLLQVETTVLTDPLNLMY</sequence>
<dbReference type="InterPro" id="IPR041373">
    <property type="entry name" value="RT_RNaseH"/>
</dbReference>
<evidence type="ECO:0000313" key="8">
    <source>
        <dbReference type="EMBL" id="RXK35386.1"/>
    </source>
</evidence>
<accession>A0A4Q1BC67</accession>
<keyword evidence="1" id="KW-0808">Transferase</keyword>
<evidence type="ECO:0000313" key="9">
    <source>
        <dbReference type="Proteomes" id="UP000289152"/>
    </source>
</evidence>
<keyword evidence="4" id="KW-0255">Endonuclease</keyword>
<keyword evidence="3" id="KW-0540">Nuclease</keyword>
<protein>
    <recommendedName>
        <fullName evidence="7">Reverse transcriptase RNase H-like domain-containing protein</fullName>
    </recommendedName>
</protein>
<evidence type="ECO:0000256" key="4">
    <source>
        <dbReference type="ARBA" id="ARBA00022759"/>
    </source>
</evidence>
<dbReference type="AlphaFoldDB" id="A0A4Q1BC67"/>
<evidence type="ECO:0000256" key="1">
    <source>
        <dbReference type="ARBA" id="ARBA00022679"/>
    </source>
</evidence>
<dbReference type="Pfam" id="PF17917">
    <property type="entry name" value="RT_RNaseH"/>
    <property type="match status" value="1"/>
</dbReference>
<dbReference type="GO" id="GO:0016787">
    <property type="term" value="F:hydrolase activity"/>
    <property type="evidence" value="ECO:0007669"/>
    <property type="project" value="UniProtKB-KW"/>
</dbReference>
<dbReference type="OrthoDB" id="2194722at2759"/>
<feature type="domain" description="Reverse transcriptase RNase H-like" evidence="7">
    <location>
        <begin position="49"/>
        <end position="119"/>
    </location>
</feature>
<comment type="caution">
    <text evidence="8">The sequence shown here is derived from an EMBL/GenBank/DDBJ whole genome shotgun (WGS) entry which is preliminary data.</text>
</comment>
<evidence type="ECO:0000256" key="3">
    <source>
        <dbReference type="ARBA" id="ARBA00022722"/>
    </source>
</evidence>
<name>A0A4Q1BC67_TREME</name>